<feature type="transmembrane region" description="Helical" evidence="13">
    <location>
        <begin position="162"/>
        <end position="183"/>
    </location>
</feature>
<dbReference type="GO" id="GO:0005886">
    <property type="term" value="C:plasma membrane"/>
    <property type="evidence" value="ECO:0007669"/>
    <property type="project" value="UniProtKB-SubCell"/>
</dbReference>
<keyword evidence="15" id="KW-1185">Reference proteome</keyword>
<evidence type="ECO:0000256" key="10">
    <source>
        <dbReference type="ARBA" id="ARBA00023065"/>
    </source>
</evidence>
<feature type="transmembrane region" description="Helical" evidence="13">
    <location>
        <begin position="360"/>
        <end position="381"/>
    </location>
</feature>
<sequence>MEQTFTPSEKWRQFFVIFTPVVISQLMLFSMALIDTMMSGHYSNEALAGTAIGNSLWGPFNASLSGLLMAVTPIISQLIGRGESHDIKRTVSNGLYIAVGLAALLLALNFLFVPSILSAMGLDPAVADIAKHFLNGICFGIPAFFFYSVLRAFIDSLGLTRVTMMITLITVPVNIFLNYLLIFGNWGFPEMGGAGSGYATGITYWIVLLVTIILIQSQKRLHDYHIFSGFAKLDWGKIKEIIKLGVPNGLTILFEVSIFSAVTVFMGRFGTDTIAAHQSAISVPTLLYAFPLSIAAALTILVGFETGAKRVADARKYRHIGMISAISIGILNGILLFLFRDQIALLYTSDPKLADLITHFLIYAILFQFADALLSPVLGTLRGYKDVTVTSIVAFISYWVIGLPLGLALSYTQLGPFGFWIGLSAGLFIAAFILSIRVRITEKRLLIQLK</sequence>
<protein>
    <recommendedName>
        <fullName evidence="4">Probable multidrug resistance protein NorM</fullName>
    </recommendedName>
    <alternativeName>
        <fullName evidence="12">Multidrug-efflux transporter</fullName>
    </alternativeName>
</protein>
<feature type="transmembrane region" description="Helical" evidence="13">
    <location>
        <begin position="320"/>
        <end position="340"/>
    </location>
</feature>
<dbReference type="EMBL" id="CP011102">
    <property type="protein sequence ID" value="AQY50864.1"/>
    <property type="molecule type" value="Genomic_DNA"/>
</dbReference>
<feature type="transmembrane region" description="Helical" evidence="13">
    <location>
        <begin position="286"/>
        <end position="308"/>
    </location>
</feature>
<evidence type="ECO:0000256" key="7">
    <source>
        <dbReference type="ARBA" id="ARBA00022475"/>
    </source>
</evidence>
<dbReference type="CDD" id="cd13131">
    <property type="entry name" value="MATE_NorM_like"/>
    <property type="match status" value="1"/>
</dbReference>
<gene>
    <name evidence="14" type="ORF">UE46_07285</name>
</gene>
<evidence type="ECO:0000256" key="6">
    <source>
        <dbReference type="ARBA" id="ARBA00022449"/>
    </source>
</evidence>
<feature type="transmembrane region" description="Helical" evidence="13">
    <location>
        <begin position="417"/>
        <end position="436"/>
    </location>
</feature>
<dbReference type="PANTHER" id="PTHR43298">
    <property type="entry name" value="MULTIDRUG RESISTANCE PROTEIN NORM-RELATED"/>
    <property type="match status" value="1"/>
</dbReference>
<dbReference type="GO" id="GO:0015297">
    <property type="term" value="F:antiporter activity"/>
    <property type="evidence" value="ECO:0007669"/>
    <property type="project" value="UniProtKB-KW"/>
</dbReference>
<feature type="transmembrane region" description="Helical" evidence="13">
    <location>
        <begin position="129"/>
        <end position="150"/>
    </location>
</feature>
<dbReference type="InterPro" id="IPR050222">
    <property type="entry name" value="MATE_MdtK"/>
</dbReference>
<evidence type="ECO:0000256" key="4">
    <source>
        <dbReference type="ARBA" id="ARBA00020268"/>
    </source>
</evidence>
<dbReference type="GO" id="GO:0006811">
    <property type="term" value="P:monoatomic ion transport"/>
    <property type="evidence" value="ECO:0007669"/>
    <property type="project" value="UniProtKB-KW"/>
</dbReference>
<dbReference type="AlphaFoldDB" id="A0A1S7FTU6"/>
<evidence type="ECO:0000256" key="12">
    <source>
        <dbReference type="ARBA" id="ARBA00031636"/>
    </source>
</evidence>
<dbReference type="InterPro" id="IPR048279">
    <property type="entry name" value="MdtK-like"/>
</dbReference>
<evidence type="ECO:0000256" key="9">
    <source>
        <dbReference type="ARBA" id="ARBA00022989"/>
    </source>
</evidence>
<dbReference type="GO" id="GO:0042910">
    <property type="term" value="F:xenobiotic transmembrane transporter activity"/>
    <property type="evidence" value="ECO:0007669"/>
    <property type="project" value="InterPro"/>
</dbReference>
<evidence type="ECO:0000256" key="3">
    <source>
        <dbReference type="ARBA" id="ARBA00010199"/>
    </source>
</evidence>
<dbReference type="PANTHER" id="PTHR43298:SF2">
    <property type="entry name" value="FMN_FAD EXPORTER YEEO-RELATED"/>
    <property type="match status" value="1"/>
</dbReference>
<feature type="transmembrane region" description="Helical" evidence="13">
    <location>
        <begin position="54"/>
        <end position="75"/>
    </location>
</feature>
<comment type="function">
    <text evidence="1">Multidrug efflux pump.</text>
</comment>
<keyword evidence="9 13" id="KW-1133">Transmembrane helix</keyword>
<name>A0A1S7FTU6_9LIST</name>
<keyword evidence="8 13" id="KW-0812">Transmembrane</keyword>
<evidence type="ECO:0000256" key="1">
    <source>
        <dbReference type="ARBA" id="ARBA00003408"/>
    </source>
</evidence>
<dbReference type="RefSeq" id="WP_036062929.1">
    <property type="nucleotide sequence ID" value="NZ_CP011102.1"/>
</dbReference>
<dbReference type="NCBIfam" id="TIGR00797">
    <property type="entry name" value="matE"/>
    <property type="match status" value="1"/>
</dbReference>
<keyword evidence="11 13" id="KW-0472">Membrane</keyword>
<feature type="transmembrane region" description="Helical" evidence="13">
    <location>
        <begin position="95"/>
        <end position="117"/>
    </location>
</feature>
<keyword evidence="6" id="KW-0050">Antiport</keyword>
<feature type="transmembrane region" description="Helical" evidence="13">
    <location>
        <begin position="388"/>
        <end position="411"/>
    </location>
</feature>
<accession>A0A1S7FTU6</accession>
<keyword evidence="10" id="KW-0406">Ion transport</keyword>
<keyword evidence="7" id="KW-1003">Cell membrane</keyword>
<comment type="subcellular location">
    <subcellularLocation>
        <location evidence="2">Cell membrane</location>
        <topology evidence="2">Multi-pass membrane protein</topology>
    </subcellularLocation>
</comment>
<feature type="transmembrane region" description="Helical" evidence="13">
    <location>
        <begin position="246"/>
        <end position="266"/>
    </location>
</feature>
<dbReference type="PIRSF" id="PIRSF006603">
    <property type="entry name" value="DinF"/>
    <property type="match status" value="1"/>
</dbReference>
<dbReference type="Proteomes" id="UP000223060">
    <property type="component" value="Chromosome"/>
</dbReference>
<evidence type="ECO:0000256" key="11">
    <source>
        <dbReference type="ARBA" id="ARBA00023136"/>
    </source>
</evidence>
<reference evidence="15" key="1">
    <citation type="submission" date="2015-03" db="EMBL/GenBank/DDBJ databases">
        <authorList>
            <person name="Ferrari E."/>
            <person name="Walter M.C."/>
            <person name="Huptas C."/>
            <person name="Scherer S."/>
            <person name="Mueller-Herbst S."/>
        </authorList>
    </citation>
    <scope>NUCLEOTIDE SEQUENCE [LARGE SCALE GENOMIC DNA]</scope>
    <source>
        <strain evidence="15">LWP01</strain>
    </source>
</reference>
<evidence type="ECO:0000313" key="14">
    <source>
        <dbReference type="EMBL" id="AQY50864.1"/>
    </source>
</evidence>
<evidence type="ECO:0000256" key="2">
    <source>
        <dbReference type="ARBA" id="ARBA00004651"/>
    </source>
</evidence>
<feature type="transmembrane region" description="Helical" evidence="13">
    <location>
        <begin position="14"/>
        <end position="34"/>
    </location>
</feature>
<keyword evidence="5" id="KW-0813">Transport</keyword>
<evidence type="ECO:0000256" key="5">
    <source>
        <dbReference type="ARBA" id="ARBA00022448"/>
    </source>
</evidence>
<proteinExistence type="inferred from homology"/>
<organism evidence="14 15">
    <name type="scientific">Listeria weihenstephanensis</name>
    <dbReference type="NCBI Taxonomy" id="1006155"/>
    <lineage>
        <taxon>Bacteria</taxon>
        <taxon>Bacillati</taxon>
        <taxon>Bacillota</taxon>
        <taxon>Bacilli</taxon>
        <taxon>Bacillales</taxon>
        <taxon>Listeriaceae</taxon>
        <taxon>Listeria</taxon>
    </lineage>
</organism>
<dbReference type="Pfam" id="PF01554">
    <property type="entry name" value="MatE"/>
    <property type="match status" value="2"/>
</dbReference>
<dbReference type="KEGG" id="lwi:UE46_07285"/>
<comment type="similarity">
    <text evidence="3">Belongs to the multi antimicrobial extrusion (MATE) (TC 2.A.66.1) family.</text>
</comment>
<dbReference type="InterPro" id="IPR002528">
    <property type="entry name" value="MATE_fam"/>
</dbReference>
<evidence type="ECO:0000256" key="13">
    <source>
        <dbReference type="SAM" id="Phobius"/>
    </source>
</evidence>
<evidence type="ECO:0000313" key="15">
    <source>
        <dbReference type="Proteomes" id="UP000223060"/>
    </source>
</evidence>
<evidence type="ECO:0000256" key="8">
    <source>
        <dbReference type="ARBA" id="ARBA00022692"/>
    </source>
</evidence>
<feature type="transmembrane region" description="Helical" evidence="13">
    <location>
        <begin position="195"/>
        <end position="215"/>
    </location>
</feature>